<dbReference type="GO" id="GO:0043856">
    <property type="term" value="F:anti-sigma factor antagonist activity"/>
    <property type="evidence" value="ECO:0007669"/>
    <property type="project" value="InterPro"/>
</dbReference>
<dbReference type="Pfam" id="PF01740">
    <property type="entry name" value="STAS"/>
    <property type="match status" value="1"/>
</dbReference>
<dbReference type="CDD" id="cd07043">
    <property type="entry name" value="STAS_anti-anti-sigma_factors"/>
    <property type="match status" value="1"/>
</dbReference>
<dbReference type="OrthoDB" id="9796601at2"/>
<dbReference type="AlphaFoldDB" id="A0A3S0XU81"/>
<gene>
    <name evidence="4" type="ORF">PCC6912_37240</name>
</gene>
<dbReference type="STRING" id="211165.GCA_000317285_06273"/>
<dbReference type="PANTHER" id="PTHR33495:SF2">
    <property type="entry name" value="ANTI-SIGMA FACTOR ANTAGONIST TM_1081-RELATED"/>
    <property type="match status" value="1"/>
</dbReference>
<evidence type="ECO:0000256" key="2">
    <source>
        <dbReference type="RuleBase" id="RU003749"/>
    </source>
</evidence>
<dbReference type="Gene3D" id="3.30.750.24">
    <property type="entry name" value="STAS domain"/>
    <property type="match status" value="1"/>
</dbReference>
<keyword evidence="5" id="KW-1185">Reference proteome</keyword>
<proteinExistence type="inferred from homology"/>
<comment type="caution">
    <text evidence="4">The sequence shown here is derived from an EMBL/GenBank/DDBJ whole genome shotgun (WGS) entry which is preliminary data.</text>
</comment>
<dbReference type="RefSeq" id="WP_016876504.1">
    <property type="nucleotide sequence ID" value="NZ_AJLN01000145.1"/>
</dbReference>
<dbReference type="PANTHER" id="PTHR33495">
    <property type="entry name" value="ANTI-SIGMA FACTOR ANTAGONIST TM_1081-RELATED-RELATED"/>
    <property type="match status" value="1"/>
</dbReference>
<sequence>MVLKVKIIKPSGILDSTKSQEFREKIAESLESGAKIVLVDLEDVTFMDSSGLGALVLAFKTLRAVESKLVVCSMNEQVRILFELTGMDKVFEIFIDQDEFKKAEVFKSESALDI</sequence>
<name>A0A3S0XU81_CHLFR</name>
<dbReference type="SUPFAM" id="SSF52091">
    <property type="entry name" value="SpoIIaa-like"/>
    <property type="match status" value="1"/>
</dbReference>
<evidence type="ECO:0000313" key="4">
    <source>
        <dbReference type="EMBL" id="RUR77843.1"/>
    </source>
</evidence>
<dbReference type="InterPro" id="IPR002645">
    <property type="entry name" value="STAS_dom"/>
</dbReference>
<dbReference type="NCBIfam" id="TIGR00377">
    <property type="entry name" value="ant_ant_sig"/>
    <property type="match status" value="1"/>
</dbReference>
<accession>A0A3S0XU81</accession>
<reference evidence="4 5" key="1">
    <citation type="journal article" date="2019" name="Genome Biol. Evol.">
        <title>Day and night: Metabolic profiles and evolutionary relationships of six axenic non-marine cyanobacteria.</title>
        <authorList>
            <person name="Will S.E."/>
            <person name="Henke P."/>
            <person name="Boedeker C."/>
            <person name="Huang S."/>
            <person name="Brinkmann H."/>
            <person name="Rohde M."/>
            <person name="Jarek M."/>
            <person name="Friedl T."/>
            <person name="Seufert S."/>
            <person name="Schumacher M."/>
            <person name="Overmann J."/>
            <person name="Neumann-Schaal M."/>
            <person name="Petersen J."/>
        </authorList>
    </citation>
    <scope>NUCLEOTIDE SEQUENCE [LARGE SCALE GENOMIC DNA]</scope>
    <source>
        <strain evidence="4 5">PCC 6912</strain>
    </source>
</reference>
<evidence type="ECO:0000256" key="1">
    <source>
        <dbReference type="ARBA" id="ARBA00009013"/>
    </source>
</evidence>
<evidence type="ECO:0000259" key="3">
    <source>
        <dbReference type="PROSITE" id="PS50801"/>
    </source>
</evidence>
<dbReference type="InterPro" id="IPR036513">
    <property type="entry name" value="STAS_dom_sf"/>
</dbReference>
<comment type="similarity">
    <text evidence="1 2">Belongs to the anti-sigma-factor antagonist family.</text>
</comment>
<dbReference type="EMBL" id="RSCJ01000016">
    <property type="protein sequence ID" value="RUR77843.1"/>
    <property type="molecule type" value="Genomic_DNA"/>
</dbReference>
<dbReference type="Proteomes" id="UP000268857">
    <property type="component" value="Unassembled WGS sequence"/>
</dbReference>
<organism evidence="4 5">
    <name type="scientific">Chlorogloeopsis fritschii PCC 6912</name>
    <dbReference type="NCBI Taxonomy" id="211165"/>
    <lineage>
        <taxon>Bacteria</taxon>
        <taxon>Bacillati</taxon>
        <taxon>Cyanobacteriota</taxon>
        <taxon>Cyanophyceae</taxon>
        <taxon>Nostocales</taxon>
        <taxon>Chlorogloeopsidaceae</taxon>
        <taxon>Chlorogloeopsis</taxon>
    </lineage>
</organism>
<dbReference type="PROSITE" id="PS50801">
    <property type="entry name" value="STAS"/>
    <property type="match status" value="1"/>
</dbReference>
<dbReference type="InterPro" id="IPR003658">
    <property type="entry name" value="Anti-sigma_ant"/>
</dbReference>
<protein>
    <recommendedName>
        <fullName evidence="2">Anti-sigma factor antagonist</fullName>
    </recommendedName>
</protein>
<feature type="domain" description="STAS" evidence="3">
    <location>
        <begin position="1"/>
        <end position="108"/>
    </location>
</feature>
<evidence type="ECO:0000313" key="5">
    <source>
        <dbReference type="Proteomes" id="UP000268857"/>
    </source>
</evidence>